<organism evidence="3 4">
    <name type="scientific">Nocardia terpenica</name>
    <dbReference type="NCBI Taxonomy" id="455432"/>
    <lineage>
        <taxon>Bacteria</taxon>
        <taxon>Bacillati</taxon>
        <taxon>Actinomycetota</taxon>
        <taxon>Actinomycetes</taxon>
        <taxon>Mycobacteriales</taxon>
        <taxon>Nocardiaceae</taxon>
        <taxon>Nocardia</taxon>
    </lineage>
</organism>
<dbReference type="AlphaFoldDB" id="A0A6G9ZDB5"/>
<dbReference type="Gene3D" id="3.40.50.10320">
    <property type="entry name" value="LmbE-like"/>
    <property type="match status" value="1"/>
</dbReference>
<accession>A0A6G9ZDB5</accession>
<dbReference type="PANTHER" id="PTHR12993:SF11">
    <property type="entry name" value="N-ACETYLGLUCOSAMINYL-PHOSPHATIDYLINOSITOL DE-N-ACETYLASE"/>
    <property type="match status" value="1"/>
</dbReference>
<dbReference type="GO" id="GO:0016811">
    <property type="term" value="F:hydrolase activity, acting on carbon-nitrogen (but not peptide) bonds, in linear amides"/>
    <property type="evidence" value="ECO:0007669"/>
    <property type="project" value="TreeGrafter"/>
</dbReference>
<reference evidence="3 4" key="1">
    <citation type="journal article" date="2019" name="ACS Chem. Biol.">
        <title>Identification and Mobilization of a Cryptic Antibiotic Biosynthesis Gene Locus from a Human-Pathogenic Nocardia Isolate.</title>
        <authorList>
            <person name="Herisse M."/>
            <person name="Ishida K."/>
            <person name="Porter J.L."/>
            <person name="Howden B."/>
            <person name="Hertweck C."/>
            <person name="Stinear T.P."/>
            <person name="Pidot S.J."/>
        </authorList>
    </citation>
    <scope>NUCLEOTIDE SEQUENCE [LARGE SCALE GENOMIC DNA]</scope>
    <source>
        <strain evidence="3 4">AUSMDU00012715</strain>
    </source>
</reference>
<evidence type="ECO:0000313" key="3">
    <source>
        <dbReference type="EMBL" id="QIS23609.1"/>
    </source>
</evidence>
<dbReference type="EMBL" id="CP046173">
    <property type="protein sequence ID" value="QIS23609.1"/>
    <property type="molecule type" value="Genomic_DNA"/>
</dbReference>
<protein>
    <submittedName>
        <fullName evidence="3">PIG-L family deacetylase</fullName>
    </submittedName>
</protein>
<evidence type="ECO:0000313" key="4">
    <source>
        <dbReference type="Proteomes" id="UP000500953"/>
    </source>
</evidence>
<dbReference type="InterPro" id="IPR024078">
    <property type="entry name" value="LmbE-like_dom_sf"/>
</dbReference>
<dbReference type="PANTHER" id="PTHR12993">
    <property type="entry name" value="N-ACETYLGLUCOSAMINYL-PHOSPHATIDYLINOSITOL DE-N-ACETYLASE-RELATED"/>
    <property type="match status" value="1"/>
</dbReference>
<name>A0A6G9ZDB5_9NOCA</name>
<dbReference type="Pfam" id="PF02585">
    <property type="entry name" value="PIG-L"/>
    <property type="match status" value="1"/>
</dbReference>
<dbReference type="Proteomes" id="UP000500953">
    <property type="component" value="Chromosome"/>
</dbReference>
<sequence length="274" mass="30695">MAPRRTRLLPSRNTTRLARHHQHPRRHTTDLPAPHRRMIDWARHRVLVIAPHPDDEAIGCGGLLSRITHAGGRAFVLWMTIADIRDYSAAGLSTSDQRYHELRAAAEFWPLTGWHLARPGTDNLRLDTVARHDLVDLIERGDHSVTLSELRPTVVAIPDPTSYNQDHAAVAAAALTALRPGPGLYRHQPELVLTYEQVGDCWNGQSHTSTPTFFVELTPADLDRKIAGLRLHESQWRDHPHTRSETAIRGLAALRGAQTGVDSAEAYRCLRLRA</sequence>
<proteinExistence type="predicted"/>
<keyword evidence="1" id="KW-0862">Zinc</keyword>
<dbReference type="SUPFAM" id="SSF102588">
    <property type="entry name" value="LmbE-like"/>
    <property type="match status" value="1"/>
</dbReference>
<dbReference type="InterPro" id="IPR003737">
    <property type="entry name" value="GlcNAc_PI_deacetylase-related"/>
</dbReference>
<feature type="region of interest" description="Disordered" evidence="2">
    <location>
        <begin position="1"/>
        <end position="32"/>
    </location>
</feature>
<gene>
    <name evidence="3" type="ORF">F6W96_40425</name>
</gene>
<evidence type="ECO:0000256" key="2">
    <source>
        <dbReference type="SAM" id="MobiDB-lite"/>
    </source>
</evidence>
<feature type="compositionally biased region" description="Basic residues" evidence="2">
    <location>
        <begin position="17"/>
        <end position="26"/>
    </location>
</feature>
<evidence type="ECO:0000256" key="1">
    <source>
        <dbReference type="ARBA" id="ARBA00022833"/>
    </source>
</evidence>
<dbReference type="GO" id="GO:0016137">
    <property type="term" value="P:glycoside metabolic process"/>
    <property type="evidence" value="ECO:0007669"/>
    <property type="project" value="UniProtKB-ARBA"/>
</dbReference>